<feature type="compositionally biased region" description="Polar residues" evidence="1">
    <location>
        <begin position="40"/>
        <end position="56"/>
    </location>
</feature>
<protein>
    <submittedName>
        <fullName evidence="2">Uncharacterized protein</fullName>
    </submittedName>
</protein>
<dbReference type="AlphaFoldDB" id="A0AAE1A9H9"/>
<sequence length="159" mass="18177">MEPVHSETVKKDDDFIHRTDVGDPTWHDLARSAAIHETSQRNASELRQKPNGQANRQSRVVWHTAIIPYETPTIKLGCVWHARATQTPCCKPGAILKVPEHFRTSLHRSGTQRQASRVYLELSDKRKFFRICRNWRGARSAGRQAMQSPPSNSSCFQCQ</sequence>
<name>A0AAE1A9H9_9GAST</name>
<reference evidence="2" key="1">
    <citation type="journal article" date="2023" name="G3 (Bethesda)">
        <title>A reference genome for the long-term kleptoplast-retaining sea slug Elysia crispata morphotype clarki.</title>
        <authorList>
            <person name="Eastman K.E."/>
            <person name="Pendleton A.L."/>
            <person name="Shaikh M.A."/>
            <person name="Suttiyut T."/>
            <person name="Ogas R."/>
            <person name="Tomko P."/>
            <person name="Gavelis G."/>
            <person name="Widhalm J.R."/>
            <person name="Wisecaver J.H."/>
        </authorList>
    </citation>
    <scope>NUCLEOTIDE SEQUENCE</scope>
    <source>
        <strain evidence="2">ECLA1</strain>
    </source>
</reference>
<accession>A0AAE1A9H9</accession>
<feature type="region of interest" description="Disordered" evidence="1">
    <location>
        <begin position="140"/>
        <end position="159"/>
    </location>
</feature>
<keyword evidence="3" id="KW-1185">Reference proteome</keyword>
<evidence type="ECO:0000256" key="1">
    <source>
        <dbReference type="SAM" id="MobiDB-lite"/>
    </source>
</evidence>
<proteinExistence type="predicted"/>
<dbReference type="EMBL" id="JAWDGP010002410">
    <property type="protein sequence ID" value="KAK3783468.1"/>
    <property type="molecule type" value="Genomic_DNA"/>
</dbReference>
<gene>
    <name evidence="2" type="ORF">RRG08_033725</name>
</gene>
<evidence type="ECO:0000313" key="3">
    <source>
        <dbReference type="Proteomes" id="UP001283361"/>
    </source>
</evidence>
<comment type="caution">
    <text evidence="2">The sequence shown here is derived from an EMBL/GenBank/DDBJ whole genome shotgun (WGS) entry which is preliminary data.</text>
</comment>
<organism evidence="2 3">
    <name type="scientific">Elysia crispata</name>
    <name type="common">lettuce slug</name>
    <dbReference type="NCBI Taxonomy" id="231223"/>
    <lineage>
        <taxon>Eukaryota</taxon>
        <taxon>Metazoa</taxon>
        <taxon>Spiralia</taxon>
        <taxon>Lophotrochozoa</taxon>
        <taxon>Mollusca</taxon>
        <taxon>Gastropoda</taxon>
        <taxon>Heterobranchia</taxon>
        <taxon>Euthyneura</taxon>
        <taxon>Panpulmonata</taxon>
        <taxon>Sacoglossa</taxon>
        <taxon>Placobranchoidea</taxon>
        <taxon>Plakobranchidae</taxon>
        <taxon>Elysia</taxon>
    </lineage>
</organism>
<feature type="region of interest" description="Disordered" evidence="1">
    <location>
        <begin position="37"/>
        <end position="56"/>
    </location>
</feature>
<feature type="compositionally biased region" description="Polar residues" evidence="1">
    <location>
        <begin position="145"/>
        <end position="159"/>
    </location>
</feature>
<dbReference type="Proteomes" id="UP001283361">
    <property type="component" value="Unassembled WGS sequence"/>
</dbReference>
<evidence type="ECO:0000313" key="2">
    <source>
        <dbReference type="EMBL" id="KAK3783468.1"/>
    </source>
</evidence>